<comment type="caution">
    <text evidence="2">The sequence shown here is derived from an EMBL/GenBank/DDBJ whole genome shotgun (WGS) entry which is preliminary data.</text>
</comment>
<dbReference type="Proteomes" id="UP000446768">
    <property type="component" value="Unassembled WGS sequence"/>
</dbReference>
<dbReference type="RefSeq" id="WP_195763955.1">
    <property type="nucleotide sequence ID" value="NZ_WKJJ01000012.1"/>
</dbReference>
<reference evidence="2 3" key="1">
    <citation type="submission" date="2019-11" db="EMBL/GenBank/DDBJ databases">
        <title>Novel species isolated from a subtropical stream in China.</title>
        <authorList>
            <person name="Lu H."/>
        </authorList>
    </citation>
    <scope>NUCLEOTIDE SEQUENCE [LARGE SCALE GENOMIC DNA]</scope>
    <source>
        <strain evidence="2 3">FT92W</strain>
    </source>
</reference>
<keyword evidence="3" id="KW-1185">Reference proteome</keyword>
<dbReference type="AlphaFoldDB" id="A0A7X2IQJ3"/>
<organism evidence="2 3">
    <name type="scientific">Pseudoduganella rivuli</name>
    <dbReference type="NCBI Taxonomy" id="2666085"/>
    <lineage>
        <taxon>Bacteria</taxon>
        <taxon>Pseudomonadati</taxon>
        <taxon>Pseudomonadota</taxon>
        <taxon>Betaproteobacteria</taxon>
        <taxon>Burkholderiales</taxon>
        <taxon>Oxalobacteraceae</taxon>
        <taxon>Telluria group</taxon>
        <taxon>Pseudoduganella</taxon>
    </lineage>
</organism>
<protein>
    <submittedName>
        <fullName evidence="2">Uncharacterized protein</fullName>
    </submittedName>
</protein>
<dbReference type="EMBL" id="WKJJ01000012">
    <property type="protein sequence ID" value="MRV73957.1"/>
    <property type="molecule type" value="Genomic_DNA"/>
</dbReference>
<evidence type="ECO:0000256" key="1">
    <source>
        <dbReference type="SAM" id="SignalP"/>
    </source>
</evidence>
<feature type="signal peptide" evidence="1">
    <location>
        <begin position="1"/>
        <end position="28"/>
    </location>
</feature>
<sequence>MQIHNSRNLMKTPLLLLACFVAAMNVHAANPARPEIQAAVQAHRDGRHDEALRLIQQQFKRIATSANDSHVDFFITMFEWKQLVGDFAAARTAMISERDEQVRRIFDGDTIFCADGFMPISRLRVIVEMNETLQDSRSTYRVITQLLTDHSELVRNDMHRALPAIVEAGDYALAIQHIKNPLSRLDELNRMALELPLYPPAGKGPRLAAELSGLIRNVALLDKALKGQGKDAEAEALRHAALTGIQSDQLRALATRELAEPGAITKAVVEHQMAQAAESPAAAGP</sequence>
<keyword evidence="1" id="KW-0732">Signal</keyword>
<gene>
    <name evidence="2" type="ORF">GJ700_19805</name>
</gene>
<evidence type="ECO:0000313" key="3">
    <source>
        <dbReference type="Proteomes" id="UP000446768"/>
    </source>
</evidence>
<name>A0A7X2IQJ3_9BURK</name>
<evidence type="ECO:0000313" key="2">
    <source>
        <dbReference type="EMBL" id="MRV73957.1"/>
    </source>
</evidence>
<accession>A0A7X2IQJ3</accession>
<proteinExistence type="predicted"/>
<feature type="chain" id="PRO_5031106737" evidence="1">
    <location>
        <begin position="29"/>
        <end position="285"/>
    </location>
</feature>